<organism evidence="1 2">
    <name type="scientific">Chaenocephalus aceratus</name>
    <name type="common">Blackfin icefish</name>
    <name type="synonym">Chaenichthys aceratus</name>
    <dbReference type="NCBI Taxonomy" id="36190"/>
    <lineage>
        <taxon>Eukaryota</taxon>
        <taxon>Metazoa</taxon>
        <taxon>Chordata</taxon>
        <taxon>Craniata</taxon>
        <taxon>Vertebrata</taxon>
        <taxon>Euteleostomi</taxon>
        <taxon>Actinopterygii</taxon>
        <taxon>Neopterygii</taxon>
        <taxon>Teleostei</taxon>
        <taxon>Neoteleostei</taxon>
        <taxon>Acanthomorphata</taxon>
        <taxon>Eupercaria</taxon>
        <taxon>Perciformes</taxon>
        <taxon>Notothenioidei</taxon>
        <taxon>Channichthyidae</taxon>
        <taxon>Chaenocephalus</taxon>
    </lineage>
</organism>
<evidence type="ECO:0000313" key="2">
    <source>
        <dbReference type="Proteomes" id="UP001057452"/>
    </source>
</evidence>
<reference evidence="1" key="1">
    <citation type="submission" date="2022-05" db="EMBL/GenBank/DDBJ databases">
        <title>Chromosome-level genome of Chaenocephalus aceratus.</title>
        <authorList>
            <person name="Park H."/>
        </authorList>
    </citation>
    <scope>NUCLEOTIDE SEQUENCE</scope>
    <source>
        <strain evidence="1">KU_202001</strain>
    </source>
</reference>
<gene>
    <name evidence="1" type="ORF">KUCAC02_020914</name>
</gene>
<sequence length="72" mass="8221">PTFIITPSALLDDPKFFPADQHWACQARQTKQDRRLIRPDETIPLIRPFTAACIISSAHDLCLKRQLYLSVA</sequence>
<dbReference type="EMBL" id="CM043790">
    <property type="protein sequence ID" value="KAI4825227.1"/>
    <property type="molecule type" value="Genomic_DNA"/>
</dbReference>
<keyword evidence="2" id="KW-1185">Reference proteome</keyword>
<feature type="non-terminal residue" evidence="1">
    <location>
        <position position="72"/>
    </location>
</feature>
<protein>
    <submittedName>
        <fullName evidence="1">Uncharacterized protein</fullName>
    </submittedName>
</protein>
<feature type="non-terminal residue" evidence="1">
    <location>
        <position position="1"/>
    </location>
</feature>
<comment type="caution">
    <text evidence="1">The sequence shown here is derived from an EMBL/GenBank/DDBJ whole genome shotgun (WGS) entry which is preliminary data.</text>
</comment>
<dbReference type="Proteomes" id="UP001057452">
    <property type="component" value="Chromosome 6"/>
</dbReference>
<evidence type="ECO:0000313" key="1">
    <source>
        <dbReference type="EMBL" id="KAI4825227.1"/>
    </source>
</evidence>
<accession>A0ACB9XEK8</accession>
<proteinExistence type="predicted"/>
<name>A0ACB9XEK8_CHAAC</name>